<reference evidence="1" key="1">
    <citation type="submission" date="2020-11" db="EMBL/GenBank/DDBJ databases">
        <authorList>
            <person name="Tran Van P."/>
        </authorList>
    </citation>
    <scope>NUCLEOTIDE SEQUENCE</scope>
</reference>
<dbReference type="EMBL" id="OE000457">
    <property type="protein sequence ID" value="CAD7453901.1"/>
    <property type="molecule type" value="Genomic_DNA"/>
</dbReference>
<evidence type="ECO:0000313" key="1">
    <source>
        <dbReference type="EMBL" id="CAD7453901.1"/>
    </source>
</evidence>
<organism evidence="1">
    <name type="scientific">Timema tahoe</name>
    <dbReference type="NCBI Taxonomy" id="61484"/>
    <lineage>
        <taxon>Eukaryota</taxon>
        <taxon>Metazoa</taxon>
        <taxon>Ecdysozoa</taxon>
        <taxon>Arthropoda</taxon>
        <taxon>Hexapoda</taxon>
        <taxon>Insecta</taxon>
        <taxon>Pterygota</taxon>
        <taxon>Neoptera</taxon>
        <taxon>Polyneoptera</taxon>
        <taxon>Phasmatodea</taxon>
        <taxon>Timematodea</taxon>
        <taxon>Timematoidea</taxon>
        <taxon>Timematidae</taxon>
        <taxon>Timema</taxon>
    </lineage>
</organism>
<dbReference type="AlphaFoldDB" id="A0A7R9IAT7"/>
<gene>
    <name evidence="1" type="ORF">TTEB3V08_LOCUS2018</name>
</gene>
<protein>
    <submittedName>
        <fullName evidence="1">Uncharacterized protein</fullName>
    </submittedName>
</protein>
<proteinExistence type="predicted"/>
<accession>A0A7R9IAT7</accession>
<sequence length="364" mass="40833">MYEEYIAADDNITVWGTLDDADIIREQQVSSDEEGEEEMEGKPEDIPTMKYVLKAGDVYSRALKRQGASKGLWFQFYNVRDVFEQTGAKKTSLSYIPSPSFSSLPSTPQTLYVRKGLEWAVTMEPEVSSEMGCGTIILKVERELYWSGPEFNLSSFYRLVGLGITSSNLEGATDIPKPCSDKREVSNSGLEGSHPALHRVVYPHGASKQANMRLRLTQRPVEEWLPNLGVLRAIKLSYITKQQNCFNPLSLCSPSLYLPPRLTLPGQSPYLPPRLTLPRHPPVPPRLTLPGHPHVPPRLTLPGHPHVPPRLTLPEHPHVPPRLTLPGHSLRHFSYPYPHVSEHNVAVVTTSTSYPRSRKRGITN</sequence>
<name>A0A7R9IAT7_9NEOP</name>